<dbReference type="EMBL" id="BAAFSV010000006">
    <property type="protein sequence ID" value="GAB1320988.1"/>
    <property type="molecule type" value="Genomic_DNA"/>
</dbReference>
<gene>
    <name evidence="2" type="ORF">MFIFM68171_11198</name>
</gene>
<evidence type="ECO:0000313" key="2">
    <source>
        <dbReference type="EMBL" id="GAB1320988.1"/>
    </source>
</evidence>
<dbReference type="RefSeq" id="XP_070922718.1">
    <property type="nucleotide sequence ID" value="XM_071066617.1"/>
</dbReference>
<proteinExistence type="predicted"/>
<dbReference type="Proteomes" id="UP001628179">
    <property type="component" value="Unassembled WGS sequence"/>
</dbReference>
<organism evidence="2 3">
    <name type="scientific">Madurella fahalii</name>
    <dbReference type="NCBI Taxonomy" id="1157608"/>
    <lineage>
        <taxon>Eukaryota</taxon>
        <taxon>Fungi</taxon>
        <taxon>Dikarya</taxon>
        <taxon>Ascomycota</taxon>
        <taxon>Pezizomycotina</taxon>
        <taxon>Sordariomycetes</taxon>
        <taxon>Sordariomycetidae</taxon>
        <taxon>Sordariales</taxon>
        <taxon>Sordariales incertae sedis</taxon>
        <taxon>Madurella</taxon>
    </lineage>
</organism>
<keyword evidence="1" id="KW-1133">Transmembrane helix</keyword>
<dbReference type="GeneID" id="98181940"/>
<evidence type="ECO:0000256" key="1">
    <source>
        <dbReference type="SAM" id="Phobius"/>
    </source>
</evidence>
<keyword evidence="1" id="KW-0812">Transmembrane</keyword>
<keyword evidence="1" id="KW-0472">Membrane</keyword>
<keyword evidence="3" id="KW-1185">Reference proteome</keyword>
<feature type="transmembrane region" description="Helical" evidence="1">
    <location>
        <begin position="114"/>
        <end position="135"/>
    </location>
</feature>
<evidence type="ECO:0000313" key="3">
    <source>
        <dbReference type="Proteomes" id="UP001628179"/>
    </source>
</evidence>
<accession>A0ABQ0GTB8</accession>
<sequence>MAQASDSPSLPQGVSLPPRSRGALRRLVRGPYDAHDADSPPWPRCWTIGSRTVFTAFEIAVAAYISTIDKLAKSRGDTRLDLSTPIMGVAFALAIDALILVVALLGWYGAGAAGVAGFADLIPAITSLVGVIGLAGHGLGSSYGPDHPDVWRSERNNVMLLTLVVWPNSVKSKKREAGDGTLSEARAAAAIAAAADATDTEMTARSTDWEP</sequence>
<protein>
    <recommendedName>
        <fullName evidence="4">Integral membrane protein</fullName>
    </recommendedName>
</protein>
<comment type="caution">
    <text evidence="2">The sequence shown here is derived from an EMBL/GenBank/DDBJ whole genome shotgun (WGS) entry which is preliminary data.</text>
</comment>
<feature type="transmembrane region" description="Helical" evidence="1">
    <location>
        <begin position="86"/>
        <end position="108"/>
    </location>
</feature>
<evidence type="ECO:0008006" key="4">
    <source>
        <dbReference type="Google" id="ProtNLM"/>
    </source>
</evidence>
<name>A0ABQ0GTB8_9PEZI</name>
<reference evidence="2 3" key="1">
    <citation type="submission" date="2024-09" db="EMBL/GenBank/DDBJ databases">
        <title>Itraconazole resistance in Madurella fahalii resulting from another homologue of gene encoding cytochrome P450 14-alpha sterol demethylase (CYP51).</title>
        <authorList>
            <person name="Yoshioka I."/>
            <person name="Fahal A.H."/>
            <person name="Kaneko S."/>
            <person name="Yaguchi T."/>
        </authorList>
    </citation>
    <scope>NUCLEOTIDE SEQUENCE [LARGE SCALE GENOMIC DNA]</scope>
    <source>
        <strain evidence="2 3">IFM 68171</strain>
    </source>
</reference>
<feature type="transmembrane region" description="Helical" evidence="1">
    <location>
        <begin position="48"/>
        <end position="65"/>
    </location>
</feature>